<organism evidence="4 5">
    <name type="scientific">Protopolystoma xenopodis</name>
    <dbReference type="NCBI Taxonomy" id="117903"/>
    <lineage>
        <taxon>Eukaryota</taxon>
        <taxon>Metazoa</taxon>
        <taxon>Spiralia</taxon>
        <taxon>Lophotrochozoa</taxon>
        <taxon>Platyhelminthes</taxon>
        <taxon>Monogenea</taxon>
        <taxon>Polyopisthocotylea</taxon>
        <taxon>Polystomatidea</taxon>
        <taxon>Polystomatidae</taxon>
        <taxon>Protopolystoma</taxon>
    </lineage>
</organism>
<reference evidence="4" key="1">
    <citation type="submission" date="2018-11" db="EMBL/GenBank/DDBJ databases">
        <authorList>
            <consortium name="Pathogen Informatics"/>
        </authorList>
    </citation>
    <scope>NUCLEOTIDE SEQUENCE</scope>
</reference>
<evidence type="ECO:0000256" key="1">
    <source>
        <dbReference type="ARBA" id="ARBA00009238"/>
    </source>
</evidence>
<dbReference type="InterPro" id="IPR044801">
    <property type="entry name" value="Filamin"/>
</dbReference>
<dbReference type="SMART" id="SM00557">
    <property type="entry name" value="IG_FLMN"/>
    <property type="match status" value="2"/>
</dbReference>
<evidence type="ECO:0000313" key="4">
    <source>
        <dbReference type="EMBL" id="VEL12899.1"/>
    </source>
</evidence>
<dbReference type="PANTHER" id="PTHR38537:SF8">
    <property type="entry name" value="FILAMIN-A"/>
    <property type="match status" value="1"/>
</dbReference>
<name>A0A448WIZ9_9PLAT</name>
<feature type="non-terminal residue" evidence="4">
    <location>
        <position position="152"/>
    </location>
</feature>
<evidence type="ECO:0000256" key="2">
    <source>
        <dbReference type="ARBA" id="ARBA00022737"/>
    </source>
</evidence>
<dbReference type="Proteomes" id="UP000784294">
    <property type="component" value="Unassembled WGS sequence"/>
</dbReference>
<protein>
    <submittedName>
        <fullName evidence="4">Uncharacterized protein</fullName>
    </submittedName>
</protein>
<evidence type="ECO:0000256" key="3">
    <source>
        <dbReference type="PROSITE-ProRule" id="PRU00087"/>
    </source>
</evidence>
<keyword evidence="2" id="KW-0677">Repeat</keyword>
<dbReference type="PANTHER" id="PTHR38537">
    <property type="entry name" value="JITTERBUG, ISOFORM N"/>
    <property type="match status" value="1"/>
</dbReference>
<evidence type="ECO:0000313" key="5">
    <source>
        <dbReference type="Proteomes" id="UP000784294"/>
    </source>
</evidence>
<dbReference type="OrthoDB" id="5334309at2759"/>
<dbReference type="SUPFAM" id="SSF81296">
    <property type="entry name" value="E set domains"/>
    <property type="match status" value="2"/>
</dbReference>
<sequence>GPSEARIDCTDNGDGSATVSYWPTVPGEYAVHILCNEENIPKSPYIVPIEPDMGRCDPERAKAYGPGIMPTGVVAGQPTEFTVDIRDAGGPAPLTVECRNNEGEPVPLKVRDNGDGTYTCLYTPTVPKKHTVLVSFGGVNIPRSPFRVGAFL</sequence>
<dbReference type="InterPro" id="IPR017868">
    <property type="entry name" value="Filamin/ABP280_repeat-like"/>
</dbReference>
<keyword evidence="5" id="KW-1185">Reference proteome</keyword>
<dbReference type="PROSITE" id="PS50194">
    <property type="entry name" value="FILAMIN_REPEAT"/>
    <property type="match status" value="2"/>
</dbReference>
<comment type="caution">
    <text evidence="4">The sequence shown here is derived from an EMBL/GenBank/DDBJ whole genome shotgun (WGS) entry which is preliminary data.</text>
</comment>
<dbReference type="InterPro" id="IPR014756">
    <property type="entry name" value="Ig_E-set"/>
</dbReference>
<dbReference type="FunFam" id="2.60.40.10:FF:000001">
    <property type="entry name" value="Filamin-C isoform b"/>
    <property type="match status" value="1"/>
</dbReference>
<accession>A0A448WIZ9</accession>
<dbReference type="AlphaFoldDB" id="A0A448WIZ9"/>
<gene>
    <name evidence="4" type="ORF">PXEA_LOCUS6339</name>
</gene>
<dbReference type="InterPro" id="IPR013783">
    <property type="entry name" value="Ig-like_fold"/>
</dbReference>
<dbReference type="Pfam" id="PF00630">
    <property type="entry name" value="Filamin"/>
    <property type="match status" value="2"/>
</dbReference>
<feature type="repeat" description="Filamin" evidence="3">
    <location>
        <begin position="1"/>
        <end position="49"/>
    </location>
</feature>
<feature type="repeat" description="Filamin" evidence="3">
    <location>
        <begin position="53"/>
        <end position="150"/>
    </location>
</feature>
<proteinExistence type="inferred from homology"/>
<dbReference type="Gene3D" id="2.60.40.10">
    <property type="entry name" value="Immunoglobulins"/>
    <property type="match status" value="2"/>
</dbReference>
<dbReference type="GO" id="GO:0051015">
    <property type="term" value="F:actin filament binding"/>
    <property type="evidence" value="ECO:0007669"/>
    <property type="project" value="InterPro"/>
</dbReference>
<comment type="similarity">
    <text evidence="1">Belongs to the filamin family.</text>
</comment>
<dbReference type="InterPro" id="IPR001298">
    <property type="entry name" value="Filamin/ABP280_rpt"/>
</dbReference>
<dbReference type="GO" id="GO:0030036">
    <property type="term" value="P:actin cytoskeleton organization"/>
    <property type="evidence" value="ECO:0007669"/>
    <property type="project" value="InterPro"/>
</dbReference>
<dbReference type="EMBL" id="CAAALY010016198">
    <property type="protein sequence ID" value="VEL12899.1"/>
    <property type="molecule type" value="Genomic_DNA"/>
</dbReference>